<dbReference type="eggNOG" id="KOG0230">
    <property type="taxonomic scope" value="Eukaryota"/>
</dbReference>
<dbReference type="GO" id="GO:0010008">
    <property type="term" value="C:endosome membrane"/>
    <property type="evidence" value="ECO:0007669"/>
    <property type="project" value="TreeGrafter"/>
</dbReference>
<dbReference type="GO" id="GO:0000285">
    <property type="term" value="F:1-phosphatidylinositol-3-phosphate 5-kinase activity"/>
    <property type="evidence" value="ECO:0007669"/>
    <property type="project" value="UniProtKB-EC"/>
</dbReference>
<keyword evidence="9" id="KW-1185">Reference proteome</keyword>
<organism evidence="8 9">
    <name type="scientific">Babesia bovis</name>
    <dbReference type="NCBI Taxonomy" id="5865"/>
    <lineage>
        <taxon>Eukaryota</taxon>
        <taxon>Sar</taxon>
        <taxon>Alveolata</taxon>
        <taxon>Apicomplexa</taxon>
        <taxon>Aconoidasida</taxon>
        <taxon>Piroplasmida</taxon>
        <taxon>Babesiidae</taxon>
        <taxon>Babesia</taxon>
    </lineage>
</organism>
<dbReference type="InterPro" id="IPR044769">
    <property type="entry name" value="PIKfyve_PIPKc"/>
</dbReference>
<dbReference type="Gene3D" id="3.50.7.10">
    <property type="entry name" value="GroEL"/>
    <property type="match status" value="1"/>
</dbReference>
<accession>A7AQ09</accession>
<reference evidence="8 9" key="1">
    <citation type="journal article" date="2007" name="PLoS Pathog.">
        <title>Genome sequence of Babesia bovis and comparative analysis of apicomplexan hemoprotozoa.</title>
        <authorList>
            <person name="Brayton K.A."/>
            <person name="Lau A.O.T."/>
            <person name="Herndon D.R."/>
            <person name="Hannick L."/>
            <person name="Kappmeyer L.S."/>
            <person name="Berens S.J."/>
            <person name="Bidwell S.L."/>
            <person name="Brown W.C."/>
            <person name="Crabtree J."/>
            <person name="Fadrosh D."/>
            <person name="Feldblum T."/>
            <person name="Forberger H.A."/>
            <person name="Haas B.J."/>
            <person name="Howell J.M."/>
            <person name="Khouri H."/>
            <person name="Koo H."/>
            <person name="Mann D.J."/>
            <person name="Norimine J."/>
            <person name="Paulsen I.T."/>
            <person name="Radune D."/>
            <person name="Ren Q."/>
            <person name="Smith R.K. Jr."/>
            <person name="Suarez C.E."/>
            <person name="White O."/>
            <person name="Wortman J.R."/>
            <person name="Knowles D.P. Jr."/>
            <person name="McElwain T.F."/>
            <person name="Nene V.M."/>
        </authorList>
    </citation>
    <scope>NUCLEOTIDE SEQUENCE [LARGE SCALE GENOMIC DNA]</scope>
    <source>
        <strain evidence="8">T2Bo</strain>
    </source>
</reference>
<dbReference type="Pfam" id="PF00118">
    <property type="entry name" value="Cpn60_TCP1"/>
    <property type="match status" value="1"/>
</dbReference>
<proteinExistence type="predicted"/>
<evidence type="ECO:0000256" key="6">
    <source>
        <dbReference type="PROSITE-ProRule" id="PRU00781"/>
    </source>
</evidence>
<dbReference type="SUPFAM" id="SSF52029">
    <property type="entry name" value="GroEL apical domain-like"/>
    <property type="match status" value="1"/>
</dbReference>
<name>A7AQ09_BABBO</name>
<keyword evidence="3 6" id="KW-0547">Nucleotide-binding</keyword>
<dbReference type="RefSeq" id="XP_001612211.1">
    <property type="nucleotide sequence ID" value="XM_001612161.1"/>
</dbReference>
<dbReference type="InterPro" id="IPR027484">
    <property type="entry name" value="PInositol-4-P-5-kinase_N"/>
</dbReference>
<reference evidence="9" key="2">
    <citation type="journal article" date="2020" name="Data Brief">
        <title>Transcriptome dataset of Babesia bovis life stages within vertebrate and invertebrate hosts.</title>
        <authorList>
            <person name="Ueti M.W."/>
            <person name="Johnson W.C."/>
            <person name="Kappmeyer L.S."/>
            <person name="Herndon D.R."/>
            <person name="Mousel M.R."/>
            <person name="Reif K.E."/>
            <person name="Taus N.S."/>
            <person name="Ifeonu O.O."/>
            <person name="Silva J.C."/>
            <person name="Suarez C.E."/>
            <person name="Brayton K.A."/>
        </authorList>
    </citation>
    <scope>NUCLEOTIDE SEQUENCE [LARGE SCALE GENOMIC DNA]</scope>
</reference>
<dbReference type="EMBL" id="AAXT01000001">
    <property type="protein sequence ID" value="EDO08643.1"/>
    <property type="molecule type" value="Genomic_DNA"/>
</dbReference>
<comment type="caution">
    <text evidence="8">The sequence shown here is derived from an EMBL/GenBank/DDBJ whole genome shotgun (WGS) entry which is preliminary data.</text>
</comment>
<protein>
    <recommendedName>
        <fullName evidence="1">1-phosphatidylinositol-3-phosphate 5-kinase</fullName>
        <ecNumber evidence="1">2.7.1.150</ecNumber>
    </recommendedName>
</protein>
<keyword evidence="4 6" id="KW-0418">Kinase</keyword>
<dbReference type="InParanoid" id="A7AQ09"/>
<keyword evidence="5 6" id="KW-0067">ATP-binding</keyword>
<dbReference type="CDD" id="cd17300">
    <property type="entry name" value="PIPKc_PIKfyve"/>
    <property type="match status" value="1"/>
</dbReference>
<evidence type="ECO:0000256" key="1">
    <source>
        <dbReference type="ARBA" id="ARBA00012009"/>
    </source>
</evidence>
<dbReference type="InterPro" id="IPR002498">
    <property type="entry name" value="PInositol-4-P-4/5-kinase_core"/>
</dbReference>
<dbReference type="SUPFAM" id="SSF56104">
    <property type="entry name" value="SAICAR synthase-like"/>
    <property type="match status" value="1"/>
</dbReference>
<evidence type="ECO:0000259" key="7">
    <source>
        <dbReference type="PROSITE" id="PS51455"/>
    </source>
</evidence>
<dbReference type="SMART" id="SM00330">
    <property type="entry name" value="PIPKc"/>
    <property type="match status" value="1"/>
</dbReference>
<dbReference type="Proteomes" id="UP000002173">
    <property type="component" value="Unassembled WGS sequence"/>
</dbReference>
<evidence type="ECO:0000256" key="5">
    <source>
        <dbReference type="ARBA" id="ARBA00022840"/>
    </source>
</evidence>
<evidence type="ECO:0000256" key="3">
    <source>
        <dbReference type="ARBA" id="ARBA00022741"/>
    </source>
</evidence>
<reference evidence="9" key="3">
    <citation type="journal article" date="2021" name="Int. J. Parasitol.">
        <title>Comparative analysis of gene expression between Babesia bovis blood stages and kinetes allowed by improved genome annotation.</title>
        <authorList>
            <person name="Ueti M.W."/>
            <person name="Johnson W.C."/>
            <person name="Kappmeyer L.S."/>
            <person name="Herndon D.R."/>
            <person name="Mousel M.R."/>
            <person name="Reif K.E."/>
            <person name="Taus N.S."/>
            <person name="Ifeonu O.O."/>
            <person name="Silva J.C."/>
            <person name="Suarez C.E."/>
            <person name="Brayton K.A."/>
        </authorList>
    </citation>
    <scope>NUCLEOTIDE SEQUENCE [LARGE SCALE GENOMIC DNA]</scope>
</reference>
<dbReference type="GO" id="GO:0046854">
    <property type="term" value="P:phosphatidylinositol phosphate biosynthetic process"/>
    <property type="evidence" value="ECO:0007669"/>
    <property type="project" value="TreeGrafter"/>
</dbReference>
<dbReference type="Gene3D" id="3.30.810.10">
    <property type="entry name" value="2-Layer Sandwich"/>
    <property type="match status" value="1"/>
</dbReference>
<dbReference type="PANTHER" id="PTHR45748">
    <property type="entry name" value="1-PHOSPHATIDYLINOSITOL 3-PHOSPHATE 5-KINASE-RELATED"/>
    <property type="match status" value="1"/>
</dbReference>
<keyword evidence="2 6" id="KW-0808">Transferase</keyword>
<evidence type="ECO:0000256" key="2">
    <source>
        <dbReference type="ARBA" id="ARBA00022679"/>
    </source>
</evidence>
<dbReference type="KEGG" id="bbo:BBOV_III010910"/>
<dbReference type="GeneID" id="5480471"/>
<dbReference type="Pfam" id="PF01504">
    <property type="entry name" value="PIP5K"/>
    <property type="match status" value="2"/>
</dbReference>
<dbReference type="Gene3D" id="3.30.800.10">
    <property type="entry name" value="Phosphatidylinositol Phosphate Kinase II Beta"/>
    <property type="match status" value="1"/>
</dbReference>
<evidence type="ECO:0000313" key="8">
    <source>
        <dbReference type="EMBL" id="EDO08643.1"/>
    </source>
</evidence>
<feature type="domain" description="PIPK" evidence="7">
    <location>
        <begin position="1553"/>
        <end position="1892"/>
    </location>
</feature>
<evidence type="ECO:0000313" key="9">
    <source>
        <dbReference type="Proteomes" id="UP000002173"/>
    </source>
</evidence>
<dbReference type="STRING" id="5865.A7AQ09"/>
<dbReference type="InterPro" id="IPR027483">
    <property type="entry name" value="PInositol-4-P-4/5-kinase_C_sf"/>
</dbReference>
<dbReference type="InterPro" id="IPR027409">
    <property type="entry name" value="GroEL-like_apical_dom_sf"/>
</dbReference>
<dbReference type="OMA" id="NHQLHFE"/>
<gene>
    <name evidence="8" type="ORF">BBOV_III010910</name>
</gene>
<dbReference type="PROSITE" id="PS51455">
    <property type="entry name" value="PIPK"/>
    <property type="match status" value="1"/>
</dbReference>
<dbReference type="VEuPathDB" id="PiroplasmaDB:BBOV_III010910"/>
<dbReference type="GO" id="GO:0005524">
    <property type="term" value="F:ATP binding"/>
    <property type="evidence" value="ECO:0007669"/>
    <property type="project" value="UniProtKB-UniRule"/>
</dbReference>
<dbReference type="PANTHER" id="PTHR45748:SF7">
    <property type="entry name" value="1-PHOSPHATIDYLINOSITOL 3-PHOSPHATE 5-KINASE-RELATED"/>
    <property type="match status" value="1"/>
</dbReference>
<dbReference type="InterPro" id="IPR002423">
    <property type="entry name" value="Cpn60/GroEL/TCP-1"/>
</dbReference>
<evidence type="ECO:0000256" key="4">
    <source>
        <dbReference type="ARBA" id="ARBA00022777"/>
    </source>
</evidence>
<sequence>MINKTKVVKPCSKSSREWSYKDDTTYRNDTQSSDSPWYEGIFQEDDFWHSELLDLVSKYIRHHIYNDNTALRLSDDVADYIGNLLLRYGFRAKQKHGTRDIIDTVKILPLPYKLHSLLKLDTLKGISLFNGLCIQGRLAHPRMYKQLDRLTVLLTHQFLSFSDTINSNTYEDISDVRTNHSYVDYYVEQLCNTSVKLVICTGNLSLEVAEKLHLRGICCLCNVSREEITQLSLAIGAPVLPRIAHDVVLSQYIAYIGSFQYIEQCGFAIGAIRVGPCFHGCTVIYSRLRLLSGRYASIRDLMQIALWRIQLLFDELQFVKILGGGINLNTALNLLKKNSTSLLRRSAIYLDHNYTGNTPSCANEIITPLNSTVEINEQCMNEHVTLTRHPTCSRLLRIERLFSLIKGRDIDHIDMIPQKAPFYIHFSNWVSDYLLGTTSNCSGAPQICDIQHMATHAVIKYYEYSTRSNEMCGSVVLKALPVGSYARGMFLNDFVGWYTSTLDQDVCITSEQCNEQMSNHTLHLETVEPMEGELHKRLSMVVTRKRNYSSTRMHLSSRCKECNDEATVDVPHITFGNFVYLLLHNGVYTAGCGHPLFGSHSFRIQADKVTICLHVQEVQNYKVGAWLDINLLNANLGNLSLGQAGATRTDQRLIRCGEKLRKLHQTILNTCDTIDTDNQSVLITDELSDTQCSIYEHELDLLNVRNLTPSLDLAVKHLFSTLCDIVETRFQQLISVDDIQHALPCRCEVGATYKNLLLDSRNQWATPFKVESISDLDTLWKDRNSIGQSICPRLRDQLSNSIGKGYGYSFCHKCHMDKFNSIAELEVVNWIYTITATVRSIGVNLKSMIENLRGNMALLDVPNDVNSTSLEDVTTSSHHSAVKDVSNSPAFSIATWAFSAASKSFSGARSPSMVLTLNRENTKDLNSNDMRNPVDTINDIVERTLDNIRLCYIQVVAHLIFGVFWSSPDSMDIYTTVRSFVVSLTSLCRQIIGDVMKSPVCYPYNKSRLLDSNIFIDDANIELNPSLMDAQMSSARKYSHPMDSNIERSRHNISYRTSESMDAVNEVNGYIPENTVSLDNILPLGQHKYYVVWGLIFAVNTRHHNSQTHDSEVLYPSISRSFSREIDTDQQKDDLLTITETLRRIWNSSTIGSFRLIMQGRSVDSVAQLLSRMHDGCPKLSESVVAVRYGMLPLLRRDIGSLISAALMSQEYMEECVSNFVRPIKHNWCTLGKRLLDYTRNRRYCYLRFSNVYVDFEMQLPKRRMLNARNTSHKSGLMLNFLIFRYVKRSSHLFSFCSSAEPAIIDNDWTHRDMNKHKSRFCFESVVQNDIGRTTVSLLSYWQIMYFVINKDKASNRTTNSILCPVTYPSYGTPIIICNSRLWNYKWCSHEKDYYKAPVMDHIVKGIMNNIIDTNKQLKAYIEWTCQYLEESIIRMLDTNAIVAHSSVVISSAYGVKTRTGEPHHIEKTAGTPRGSCRVARSYGSQPDMYLHMYRSKRWTFQRSISLFMGNHQNDLGLESPANTMGTHGKDTDGQVQIPTAVEVNCPIYGGRGNAEWNNIENRHYDTRTTQHITQTGIKFSGATLSDTTLRKTHLWIHNANFLCPEITLSSINPNYTVVFHHPEAFHNLRHLFCADDLTFARSLSRTSKLRSSGGKSGAPLYVSCDGKFMIKHLNRHEFQLLIDRAPRFFEHIFTGGTLLSIPYGLVSLIHKRNGSVARLLIMQYVDHSTGSRKLTFDMKGVAFKRSVSVNSSITECRPPEGSTRSRCCSFDSETEWFTNIVMLDYNFKNYTRGSPIRLAKDDVARIFEYLRRDLEFLSMLEVVDYSILLQICPSEGVMVLGIIDFLRPYTWDKQIESIGKKLANLAIGQEPTIVSPLEYRARFFRFISRIIWHYNEETISNAVDNNVKEIDLTKPTFNCRCSFCATTKLLYTNSDVKSLSHYMMSTSISVRKYIQSLVSNVAPAEDRYKHACQVVAMLQENYETAAICPIKDIT</sequence>
<dbReference type="EC" id="2.7.1.150" evidence="1"/>